<dbReference type="InterPro" id="IPR012677">
    <property type="entry name" value="Nucleotide-bd_a/b_plait_sf"/>
</dbReference>
<evidence type="ECO:0000256" key="4">
    <source>
        <dbReference type="ARBA" id="ARBA00010739"/>
    </source>
</evidence>
<evidence type="ECO:0000256" key="8">
    <source>
        <dbReference type="ARBA" id="ARBA00022884"/>
    </source>
</evidence>
<evidence type="ECO:0000256" key="11">
    <source>
        <dbReference type="ARBA" id="ARBA00023242"/>
    </source>
</evidence>
<evidence type="ECO:0000256" key="3">
    <source>
        <dbReference type="ARBA" id="ARBA00004123"/>
    </source>
</evidence>
<protein>
    <recommendedName>
        <fullName evidence="13">Peptidyl-prolyl cis-trans isomerase</fullName>
        <shortName evidence="13">PPIase</shortName>
        <ecNumber evidence="13">5.2.1.8</ecNumber>
    </recommendedName>
</protein>
<dbReference type="Proteomes" id="UP000812440">
    <property type="component" value="Chromosome 5"/>
</dbReference>
<dbReference type="PANTHER" id="PTHR45843:SF1">
    <property type="entry name" value="PEPTIDYL-PROLYL CIS-TRANS ISOMERASE-LIKE 4"/>
    <property type="match status" value="1"/>
</dbReference>
<dbReference type="InterPro" id="IPR035542">
    <property type="entry name" value="CRIP"/>
</dbReference>
<keyword evidence="5" id="KW-1017">Isopeptide bond</keyword>
<dbReference type="PANTHER" id="PTHR45843">
    <property type="entry name" value="PEPTIDYL-PROLYL CIS-TRANS ISOMERASE-LIKE 4"/>
    <property type="match status" value="1"/>
</dbReference>
<dbReference type="Gene3D" id="2.40.100.10">
    <property type="entry name" value="Cyclophilin-like"/>
    <property type="match status" value="1"/>
</dbReference>
<dbReference type="InterPro" id="IPR035538">
    <property type="entry name" value="Cyclophilin_PPIL4"/>
</dbReference>
<sequence length="478" mass="56009">MAVLLETTLGDVVIDLYTEERPRACLNFLKLCKVKYYNYCLIHNVQRDFIIQTGDPMGTGRGGESVFSKLYGDQARFFESEKVPRIKHKKYGTVSMVNNGSDQHGSQFLITTGENLDYLNGVHTVFGEVTEGMDVLKKINEAFVDKDFVPYQDIRINHTVILDDPFDDPPGLPIPDRSPEPTKEQLDSGRIGADEDISDHKGMTTDEIEEIIAEKEAKTNAVLLEMVGDIPDAEIRPPENVLFVCKLNPVTTDEDLEIIFSRFGTIKSCEIIRDWKTGESLCYAFIEFEKEEDCEKAYFKMDNVLIDDRRIHVDFSQSVAKVKWKGKGGKYTKDDFKEYEKDADKRSKLALKDKAKPKQDGRYELVIDEESEESSTTQRHKKHKKEKKHHHYSDDEDERRTKKSKDQNKDDRCQKHDIDYSRDKRRSDNKEFGRSRSRSRERDRYYNSKEKYREEQRDRDRKRERSPKQYRQHSKYRN</sequence>
<comment type="similarity">
    <text evidence="4 13">Belongs to the cyclophilin-type PPIase family. PPIL4 subfamily.</text>
</comment>
<dbReference type="PROSITE" id="PS50072">
    <property type="entry name" value="CSA_PPIASE_2"/>
    <property type="match status" value="1"/>
</dbReference>
<evidence type="ECO:0000313" key="17">
    <source>
        <dbReference type="EMBL" id="KAG8444457.1"/>
    </source>
</evidence>
<gene>
    <name evidence="17" type="ORF">GDO86_009581</name>
</gene>
<dbReference type="Pfam" id="PF00160">
    <property type="entry name" value="Pro_isomerase"/>
    <property type="match status" value="1"/>
</dbReference>
<feature type="domain" description="PPIase cyclophilin-type" evidence="15">
    <location>
        <begin position="6"/>
        <end position="161"/>
    </location>
</feature>
<evidence type="ECO:0000256" key="7">
    <source>
        <dbReference type="ARBA" id="ARBA00022843"/>
    </source>
</evidence>
<dbReference type="EC" id="5.2.1.8" evidence="13"/>
<keyword evidence="7" id="KW-0832">Ubl conjugation</keyword>
<dbReference type="InterPro" id="IPR000504">
    <property type="entry name" value="RRM_dom"/>
</dbReference>
<dbReference type="Gene3D" id="3.30.70.330">
    <property type="match status" value="1"/>
</dbReference>
<feature type="compositionally biased region" description="Basic residues" evidence="14">
    <location>
        <begin position="378"/>
        <end position="391"/>
    </location>
</feature>
<keyword evidence="18" id="KW-1185">Reference proteome</keyword>
<keyword evidence="9 13" id="KW-0697">Rotamase</keyword>
<comment type="catalytic activity">
    <reaction evidence="1 13">
        <text>[protein]-peptidylproline (omega=180) = [protein]-peptidylproline (omega=0)</text>
        <dbReference type="Rhea" id="RHEA:16237"/>
        <dbReference type="Rhea" id="RHEA-COMP:10747"/>
        <dbReference type="Rhea" id="RHEA-COMP:10748"/>
        <dbReference type="ChEBI" id="CHEBI:83833"/>
        <dbReference type="ChEBI" id="CHEBI:83834"/>
        <dbReference type="EC" id="5.2.1.8"/>
    </reaction>
</comment>
<dbReference type="OrthoDB" id="2083at2759"/>
<evidence type="ECO:0000256" key="10">
    <source>
        <dbReference type="ARBA" id="ARBA00023235"/>
    </source>
</evidence>
<evidence type="ECO:0000259" key="16">
    <source>
        <dbReference type="PROSITE" id="PS50102"/>
    </source>
</evidence>
<feature type="domain" description="RRM" evidence="16">
    <location>
        <begin position="240"/>
        <end position="318"/>
    </location>
</feature>
<evidence type="ECO:0000256" key="2">
    <source>
        <dbReference type="ARBA" id="ARBA00002388"/>
    </source>
</evidence>
<name>A0A8T2JLW3_9PIPI</name>
<dbReference type="InterPro" id="IPR029000">
    <property type="entry name" value="Cyclophilin-like_dom_sf"/>
</dbReference>
<evidence type="ECO:0000256" key="1">
    <source>
        <dbReference type="ARBA" id="ARBA00000971"/>
    </source>
</evidence>
<evidence type="ECO:0000256" key="5">
    <source>
        <dbReference type="ARBA" id="ARBA00022499"/>
    </source>
</evidence>
<feature type="compositionally biased region" description="Basic and acidic residues" evidence="14">
    <location>
        <begin position="398"/>
        <end position="467"/>
    </location>
</feature>
<dbReference type="InterPro" id="IPR035979">
    <property type="entry name" value="RBD_domain_sf"/>
</dbReference>
<dbReference type="SUPFAM" id="SSF50891">
    <property type="entry name" value="Cyclophilin-like"/>
    <property type="match status" value="1"/>
</dbReference>
<evidence type="ECO:0000313" key="18">
    <source>
        <dbReference type="Proteomes" id="UP000812440"/>
    </source>
</evidence>
<dbReference type="SUPFAM" id="SSF54928">
    <property type="entry name" value="RNA-binding domain, RBD"/>
    <property type="match status" value="1"/>
</dbReference>
<feature type="region of interest" description="Disordered" evidence="14">
    <location>
        <begin position="362"/>
        <end position="478"/>
    </location>
</feature>
<proteinExistence type="inferred from homology"/>
<dbReference type="GO" id="GO:0003755">
    <property type="term" value="F:peptidyl-prolyl cis-trans isomerase activity"/>
    <property type="evidence" value="ECO:0007669"/>
    <property type="project" value="UniProtKB-UniRule"/>
</dbReference>
<dbReference type="Pfam" id="PF00076">
    <property type="entry name" value="RRM_1"/>
    <property type="match status" value="1"/>
</dbReference>
<keyword evidence="6" id="KW-0597">Phosphoprotein</keyword>
<comment type="subcellular location">
    <subcellularLocation>
        <location evidence="3 13">Nucleus</location>
    </subcellularLocation>
</comment>
<feature type="compositionally biased region" description="Basic residues" evidence="14">
    <location>
        <begin position="468"/>
        <end position="478"/>
    </location>
</feature>
<keyword evidence="8 12" id="KW-0694">RNA-binding</keyword>
<organism evidence="17 18">
    <name type="scientific">Hymenochirus boettgeri</name>
    <name type="common">Congo dwarf clawed frog</name>
    <dbReference type="NCBI Taxonomy" id="247094"/>
    <lineage>
        <taxon>Eukaryota</taxon>
        <taxon>Metazoa</taxon>
        <taxon>Chordata</taxon>
        <taxon>Craniata</taxon>
        <taxon>Vertebrata</taxon>
        <taxon>Euteleostomi</taxon>
        <taxon>Amphibia</taxon>
        <taxon>Batrachia</taxon>
        <taxon>Anura</taxon>
        <taxon>Pipoidea</taxon>
        <taxon>Pipidae</taxon>
        <taxon>Pipinae</taxon>
        <taxon>Hymenochirus</taxon>
    </lineage>
</organism>
<dbReference type="GO" id="GO:0003723">
    <property type="term" value="F:RNA binding"/>
    <property type="evidence" value="ECO:0007669"/>
    <property type="project" value="UniProtKB-UniRule"/>
</dbReference>
<comment type="function">
    <text evidence="2 13">PPIases accelerate the folding of proteins. It catalyzes the cis-trans isomerization of proline imidic peptide bonds in oligopeptides.</text>
</comment>
<dbReference type="CDD" id="cd01921">
    <property type="entry name" value="cyclophilin_RRM"/>
    <property type="match status" value="1"/>
</dbReference>
<comment type="caution">
    <text evidence="17">The sequence shown here is derived from an EMBL/GenBank/DDBJ whole genome shotgun (WGS) entry which is preliminary data.</text>
</comment>
<dbReference type="GO" id="GO:0005634">
    <property type="term" value="C:nucleus"/>
    <property type="evidence" value="ECO:0007669"/>
    <property type="project" value="UniProtKB-SubCell"/>
</dbReference>
<feature type="region of interest" description="Disordered" evidence="14">
    <location>
        <begin position="165"/>
        <end position="199"/>
    </location>
</feature>
<keyword evidence="11 13" id="KW-0539">Nucleus</keyword>
<evidence type="ECO:0000256" key="14">
    <source>
        <dbReference type="SAM" id="MobiDB-lite"/>
    </source>
</evidence>
<evidence type="ECO:0000256" key="9">
    <source>
        <dbReference type="ARBA" id="ARBA00023110"/>
    </source>
</evidence>
<dbReference type="SMART" id="SM00360">
    <property type="entry name" value="RRM"/>
    <property type="match status" value="1"/>
</dbReference>
<evidence type="ECO:0000256" key="6">
    <source>
        <dbReference type="ARBA" id="ARBA00022553"/>
    </source>
</evidence>
<dbReference type="PROSITE" id="PS50102">
    <property type="entry name" value="RRM"/>
    <property type="match status" value="1"/>
</dbReference>
<dbReference type="CDD" id="cd12235">
    <property type="entry name" value="RRM_PPIL4"/>
    <property type="match status" value="1"/>
</dbReference>
<dbReference type="FunFam" id="2.40.100.10:FF:000016">
    <property type="entry name" value="Peptidyl-prolyl cis-trans isomerase"/>
    <property type="match status" value="1"/>
</dbReference>
<evidence type="ECO:0000256" key="13">
    <source>
        <dbReference type="RuleBase" id="RU365081"/>
    </source>
</evidence>
<dbReference type="FunFam" id="3.30.70.330:FF:000267">
    <property type="entry name" value="Peptidyl-prolyl cis-trans isomerase"/>
    <property type="match status" value="1"/>
</dbReference>
<keyword evidence="10 13" id="KW-0413">Isomerase</keyword>
<reference evidence="17" key="1">
    <citation type="thesis" date="2020" institute="ProQuest LLC" country="789 East Eisenhower Parkway, Ann Arbor, MI, USA">
        <title>Comparative Genomics and Chromosome Evolution.</title>
        <authorList>
            <person name="Mudd A.B."/>
        </authorList>
    </citation>
    <scope>NUCLEOTIDE SEQUENCE</scope>
    <source>
        <strain evidence="17">Female2</strain>
        <tissue evidence="17">Blood</tissue>
    </source>
</reference>
<evidence type="ECO:0000256" key="12">
    <source>
        <dbReference type="PROSITE-ProRule" id="PRU00176"/>
    </source>
</evidence>
<dbReference type="InterPro" id="IPR002130">
    <property type="entry name" value="Cyclophilin-type_PPIase_dom"/>
</dbReference>
<evidence type="ECO:0000259" key="15">
    <source>
        <dbReference type="PROSITE" id="PS50072"/>
    </source>
</evidence>
<dbReference type="PRINTS" id="PR00153">
    <property type="entry name" value="CSAPPISMRASE"/>
</dbReference>
<feature type="compositionally biased region" description="Basic and acidic residues" evidence="14">
    <location>
        <begin position="177"/>
        <end position="187"/>
    </location>
</feature>
<dbReference type="EMBL" id="JAACNH010000004">
    <property type="protein sequence ID" value="KAG8444457.1"/>
    <property type="molecule type" value="Genomic_DNA"/>
</dbReference>
<accession>A0A8T2JLW3</accession>
<dbReference type="AlphaFoldDB" id="A0A8T2JLW3"/>